<protein>
    <recommendedName>
        <fullName evidence="3">NodB homology domain-containing protein</fullName>
    </recommendedName>
</protein>
<accession>A0ABN8GXS1</accession>
<dbReference type="RefSeq" id="WP_236291276.1">
    <property type="nucleotide sequence ID" value="NZ_CAKMMW010000020.1"/>
</dbReference>
<sequence>MNIARIGILRDKRAIEQRLTYGLNTFGLYAGEVLSHAGIPFEWIDDLHQILENKFDLILIAAAPSHEAANDTIWRYAERGGIVVTFAGLNGLARKLGFAGTEPLTAGYAHLPEEMGDTRPLRFLSASSWVKQKEPAAACKEWGTIAYVPLGISAGPLLQQFTIGLGTIERWSVDVMGTIVGLQQGTGPVLEDGTPASDGTGNLNDGLLKAEDGLELNWAYDRKMTETGVAYFAHPYADLWREAVVSHILRRMVEKQKPVPFSDYWPEGVDRVAMISHDSDRNFDEDAVTTLQTLASAGIHSTWCMMKPGYSGWLYERIEGEGHELALHFNSNINEGGRWDQADFNRQFVWLRDTVQGKVISNKNHFTRFEGWGELFQWCEACGIESDQTRGPSKSGAAGFLFGTCQPYYPMAWSNEANRLYDVLEIGFLTQDIPQFTDASVIVPFLEEVEKVRGVAHFLYHQGRIHSSPEVREALLQTVHIARERGFTFWTGGQINSWERQRRQMRITGLDEKGNVLIRTEHKDHGAEKAVFWRPILSEEVLGADQLNNERYGIKCVQLKRG</sequence>
<evidence type="ECO:0000313" key="1">
    <source>
        <dbReference type="EMBL" id="CAH1221356.1"/>
    </source>
</evidence>
<comment type="caution">
    <text evidence="1">The sequence shown here is derived from an EMBL/GenBank/DDBJ whole genome shotgun (WGS) entry which is preliminary data.</text>
</comment>
<dbReference type="SUPFAM" id="SSF88713">
    <property type="entry name" value="Glycoside hydrolase/deacetylase"/>
    <property type="match status" value="1"/>
</dbReference>
<dbReference type="EMBL" id="CAKMMW010000020">
    <property type="protein sequence ID" value="CAH1221356.1"/>
    <property type="molecule type" value="Genomic_DNA"/>
</dbReference>
<dbReference type="Proteomes" id="UP000838821">
    <property type="component" value="Unassembled WGS sequence"/>
</dbReference>
<dbReference type="InterPro" id="IPR011330">
    <property type="entry name" value="Glyco_hydro/deAcase_b/a-brl"/>
</dbReference>
<reference evidence="1" key="1">
    <citation type="submission" date="2022-01" db="EMBL/GenBank/DDBJ databases">
        <authorList>
            <person name="Criscuolo A."/>
        </authorList>
    </citation>
    <scope>NUCLEOTIDE SEQUENCE</scope>
    <source>
        <strain evidence="1">CIP111891</strain>
    </source>
</reference>
<gene>
    <name evidence="1" type="ORF">PAECIP111891_05163</name>
</gene>
<evidence type="ECO:0000313" key="2">
    <source>
        <dbReference type="Proteomes" id="UP000838821"/>
    </source>
</evidence>
<name>A0ABN8GXS1_9BACL</name>
<proteinExistence type="predicted"/>
<keyword evidence="2" id="KW-1185">Reference proteome</keyword>
<organism evidence="1 2">
    <name type="scientific">Paenibacillus allorhizoplanae</name>
    <dbReference type="NCBI Taxonomy" id="2905648"/>
    <lineage>
        <taxon>Bacteria</taxon>
        <taxon>Bacillati</taxon>
        <taxon>Bacillota</taxon>
        <taxon>Bacilli</taxon>
        <taxon>Bacillales</taxon>
        <taxon>Paenibacillaceae</taxon>
        <taxon>Paenibacillus</taxon>
    </lineage>
</organism>
<evidence type="ECO:0008006" key="3">
    <source>
        <dbReference type="Google" id="ProtNLM"/>
    </source>
</evidence>